<evidence type="ECO:0000256" key="6">
    <source>
        <dbReference type="ARBA" id="ARBA00022692"/>
    </source>
</evidence>
<keyword evidence="14" id="KW-1185">Reference proteome</keyword>
<feature type="transmembrane region" description="Helical" evidence="12">
    <location>
        <begin position="222"/>
        <end position="240"/>
    </location>
</feature>
<dbReference type="InterPro" id="IPR002585">
    <property type="entry name" value="Cyt-d_ubiquinol_oxidase_su_1"/>
</dbReference>
<dbReference type="Proteomes" id="UP000654345">
    <property type="component" value="Unassembled WGS sequence"/>
</dbReference>
<evidence type="ECO:0000313" key="14">
    <source>
        <dbReference type="Proteomes" id="UP000654345"/>
    </source>
</evidence>
<keyword evidence="6 12" id="KW-0812">Transmembrane</keyword>
<evidence type="ECO:0000256" key="9">
    <source>
        <dbReference type="ARBA" id="ARBA00022989"/>
    </source>
</evidence>
<evidence type="ECO:0000256" key="4">
    <source>
        <dbReference type="ARBA" id="ARBA00022475"/>
    </source>
</evidence>
<evidence type="ECO:0000256" key="3">
    <source>
        <dbReference type="ARBA" id="ARBA00022448"/>
    </source>
</evidence>
<evidence type="ECO:0000256" key="11">
    <source>
        <dbReference type="ARBA" id="ARBA00023136"/>
    </source>
</evidence>
<keyword evidence="7 12" id="KW-0479">Metal-binding</keyword>
<dbReference type="PANTHER" id="PTHR30365">
    <property type="entry name" value="CYTOCHROME D UBIQUINOL OXIDASE"/>
    <property type="match status" value="1"/>
</dbReference>
<gene>
    <name evidence="13" type="primary">cydA_1</name>
    <name evidence="13" type="ORF">KSB_75380</name>
</gene>
<keyword evidence="4 12" id="KW-1003">Cell membrane</keyword>
<evidence type="ECO:0000256" key="7">
    <source>
        <dbReference type="ARBA" id="ARBA00022723"/>
    </source>
</evidence>
<comment type="similarity">
    <text evidence="2 12">Belongs to the cytochrome ubiquinol oxidase subunit 1 family.</text>
</comment>
<evidence type="ECO:0000256" key="12">
    <source>
        <dbReference type="PIRNR" id="PIRNR006446"/>
    </source>
</evidence>
<evidence type="ECO:0000256" key="8">
    <source>
        <dbReference type="ARBA" id="ARBA00022982"/>
    </source>
</evidence>
<dbReference type="EMBL" id="BNJG01000003">
    <property type="protein sequence ID" value="GHO59063.1"/>
    <property type="molecule type" value="Genomic_DNA"/>
</dbReference>
<feature type="transmembrane region" description="Helical" evidence="12">
    <location>
        <begin position="415"/>
        <end position="438"/>
    </location>
</feature>
<keyword evidence="10 12" id="KW-0408">Iron</keyword>
<feature type="transmembrane region" description="Helical" evidence="12">
    <location>
        <begin position="91"/>
        <end position="115"/>
    </location>
</feature>
<evidence type="ECO:0000256" key="10">
    <source>
        <dbReference type="ARBA" id="ARBA00023004"/>
    </source>
</evidence>
<keyword evidence="5 12" id="KW-0349">Heme</keyword>
<evidence type="ECO:0000256" key="5">
    <source>
        <dbReference type="ARBA" id="ARBA00022617"/>
    </source>
</evidence>
<dbReference type="RefSeq" id="WP_201375276.1">
    <property type="nucleotide sequence ID" value="NZ_BNJG01000003.1"/>
</dbReference>
<comment type="caution">
    <text evidence="13">The sequence shown here is derived from an EMBL/GenBank/DDBJ whole genome shotgun (WGS) entry which is preliminary data.</text>
</comment>
<comment type="subcellular location">
    <subcellularLocation>
        <location evidence="1">Cell membrane</location>
        <topology evidence="1">Multi-pass membrane protein</topology>
    </subcellularLocation>
</comment>
<sequence>MDALLLARLQFASTIIYHFLFVPLTLGLSILLVIMETLYVRTGKEVYRNMTKFWGKMFLINFAMGVVTGLVQEFQFGMNWSEYSRFVGDVFGAPLAVEALLAFFMESTFLGIWVFGWDRLPKKIHLAAIYLVALASHLSAFWILSANAFMQQPTGFVIRNGRAEMTNFFALITNGRLWVQFPHVVAGGLVTGAFFVAGISAYRLLKKRDEHDTEFFTRSARIGLTMALIGGIAVSLFGHIQGQYSTVHTPMKMAAAEALWNTENPAPLSLFKVANTQEHKDLFSIDIPAGLSFMSYNSFDGKVQGLNQLQAEYVKQYGPGNYIPPVFITYWSFRVMVGAGMAMVAIAGLGLFLLNKRRFTQYPKLMMLMVAAIAVPFVANTMGWILTEMGRQPWLVFGVLKTDAGVSPNVSAGMILFSLSAFIAVYAALAVVDGWLLVRTAKQDVPTLEAEKAASEEENVLQGAY</sequence>
<keyword evidence="8 12" id="KW-0249">Electron transport</keyword>
<keyword evidence="11 12" id="KW-0472">Membrane</keyword>
<keyword evidence="3 12" id="KW-0813">Transport</keyword>
<feature type="transmembrane region" description="Helical" evidence="12">
    <location>
        <begin position="127"/>
        <end position="150"/>
    </location>
</feature>
<organism evidence="13 14">
    <name type="scientific">Ktedonobacter robiniae</name>
    <dbReference type="NCBI Taxonomy" id="2778365"/>
    <lineage>
        <taxon>Bacteria</taxon>
        <taxon>Bacillati</taxon>
        <taxon>Chloroflexota</taxon>
        <taxon>Ktedonobacteria</taxon>
        <taxon>Ktedonobacterales</taxon>
        <taxon>Ktedonobacteraceae</taxon>
        <taxon>Ktedonobacter</taxon>
    </lineage>
</organism>
<name>A0ABQ3V260_9CHLR</name>
<dbReference type="Pfam" id="PF01654">
    <property type="entry name" value="Cyt_bd_oxida_I"/>
    <property type="match status" value="1"/>
</dbReference>
<feature type="transmembrane region" description="Helical" evidence="12">
    <location>
        <begin position="53"/>
        <end position="71"/>
    </location>
</feature>
<reference evidence="13 14" key="1">
    <citation type="journal article" date="2021" name="Int. J. Syst. Evol. Microbiol.">
        <title>Reticulibacter mediterranei gen. nov., sp. nov., within the new family Reticulibacteraceae fam. nov., and Ktedonospora formicarum gen. nov., sp. nov., Ktedonobacter robiniae sp. nov., Dictyobacter formicarum sp. nov. and Dictyobacter arantiisoli sp. nov., belonging to the class Ktedonobacteria.</title>
        <authorList>
            <person name="Yabe S."/>
            <person name="Zheng Y."/>
            <person name="Wang C.M."/>
            <person name="Sakai Y."/>
            <person name="Abe K."/>
            <person name="Yokota A."/>
            <person name="Donadio S."/>
            <person name="Cavaletti L."/>
            <person name="Monciardini P."/>
        </authorList>
    </citation>
    <scope>NUCLEOTIDE SEQUENCE [LARGE SCALE GENOMIC DNA]</scope>
    <source>
        <strain evidence="13 14">SOSP1-30</strain>
    </source>
</reference>
<protein>
    <submittedName>
        <fullName evidence="13">Cytochrome ubiquinol oxidase subunit I</fullName>
    </submittedName>
</protein>
<proteinExistence type="inferred from homology"/>
<dbReference type="PANTHER" id="PTHR30365:SF15">
    <property type="entry name" value="CYTOCHROME BD UBIQUINOL OXIDASE SUBUNIT 1"/>
    <property type="match status" value="1"/>
</dbReference>
<feature type="transmembrane region" description="Helical" evidence="12">
    <location>
        <begin position="181"/>
        <end position="202"/>
    </location>
</feature>
<feature type="transmembrane region" description="Helical" evidence="12">
    <location>
        <begin position="331"/>
        <end position="354"/>
    </location>
</feature>
<dbReference type="PIRSF" id="PIRSF006446">
    <property type="entry name" value="Cyt_quinol_oxidase_1"/>
    <property type="match status" value="1"/>
</dbReference>
<accession>A0ABQ3V260</accession>
<evidence type="ECO:0000256" key="1">
    <source>
        <dbReference type="ARBA" id="ARBA00004651"/>
    </source>
</evidence>
<keyword evidence="9 12" id="KW-1133">Transmembrane helix</keyword>
<feature type="transmembrane region" description="Helical" evidence="12">
    <location>
        <begin position="15"/>
        <end position="41"/>
    </location>
</feature>
<feature type="transmembrane region" description="Helical" evidence="12">
    <location>
        <begin position="366"/>
        <end position="386"/>
    </location>
</feature>
<evidence type="ECO:0000313" key="13">
    <source>
        <dbReference type="EMBL" id="GHO59063.1"/>
    </source>
</evidence>
<evidence type="ECO:0000256" key="2">
    <source>
        <dbReference type="ARBA" id="ARBA00009819"/>
    </source>
</evidence>